<evidence type="ECO:0000256" key="3">
    <source>
        <dbReference type="SAM" id="SignalP"/>
    </source>
</evidence>
<dbReference type="SMART" id="SM00199">
    <property type="entry name" value="SCY"/>
    <property type="match status" value="1"/>
</dbReference>
<keyword evidence="3" id="KW-0732">Signal</keyword>
<evidence type="ECO:0000313" key="5">
    <source>
        <dbReference type="Ensembl" id="ENSCPGP00000003023.1"/>
    </source>
</evidence>
<evidence type="ECO:0000259" key="4">
    <source>
        <dbReference type="SMART" id="SM00199"/>
    </source>
</evidence>
<reference evidence="5" key="1">
    <citation type="submission" date="2025-08" db="UniProtKB">
        <authorList>
            <consortium name="Ensembl"/>
        </authorList>
    </citation>
    <scope>IDENTIFICATION</scope>
</reference>
<evidence type="ECO:0000256" key="2">
    <source>
        <dbReference type="ARBA" id="ARBA00022514"/>
    </source>
</evidence>
<evidence type="ECO:0000313" key="6">
    <source>
        <dbReference type="Proteomes" id="UP000694419"/>
    </source>
</evidence>
<feature type="signal peptide" evidence="3">
    <location>
        <begin position="1"/>
        <end position="20"/>
    </location>
</feature>
<dbReference type="GO" id="GO:0008009">
    <property type="term" value="F:chemokine activity"/>
    <property type="evidence" value="ECO:0007669"/>
    <property type="project" value="InterPro"/>
</dbReference>
<protein>
    <recommendedName>
        <fullName evidence="4">Chemokine interleukin-8-like domain-containing protein</fullName>
    </recommendedName>
</protein>
<feature type="chain" id="PRO_5041285731" description="Chemokine interleukin-8-like domain-containing protein" evidence="3">
    <location>
        <begin position="21"/>
        <end position="91"/>
    </location>
</feature>
<sequence length="91" mass="10166">LYLRLGGCLAMLYWFPSASSASLLKTGFQCLCRSTQSKFIPPKAIQNVRPNQRGPHRKNVEIIAALEDGSHVFLEPSVPWVRLTVRAISAR</sequence>
<feature type="domain" description="Chemokine interleukin-8-like" evidence="4">
    <location>
        <begin position="27"/>
        <end position="88"/>
    </location>
</feature>
<dbReference type="AlphaFoldDB" id="A0A8C3J6W4"/>
<organism evidence="5 6">
    <name type="scientific">Calidris pygmaea</name>
    <name type="common">Spoon-billed sandpiper</name>
    <dbReference type="NCBI Taxonomy" id="425635"/>
    <lineage>
        <taxon>Eukaryota</taxon>
        <taxon>Metazoa</taxon>
        <taxon>Chordata</taxon>
        <taxon>Craniata</taxon>
        <taxon>Vertebrata</taxon>
        <taxon>Euteleostomi</taxon>
        <taxon>Archelosauria</taxon>
        <taxon>Archosauria</taxon>
        <taxon>Dinosauria</taxon>
        <taxon>Saurischia</taxon>
        <taxon>Theropoda</taxon>
        <taxon>Coelurosauria</taxon>
        <taxon>Aves</taxon>
        <taxon>Neognathae</taxon>
        <taxon>Neoaves</taxon>
        <taxon>Charadriiformes</taxon>
        <taxon>Scolopacidae</taxon>
        <taxon>Calidris</taxon>
    </lineage>
</organism>
<dbReference type="PRINTS" id="PR00437">
    <property type="entry name" value="SMALLCYTKCXC"/>
</dbReference>
<dbReference type="GO" id="GO:0006952">
    <property type="term" value="P:defense response"/>
    <property type="evidence" value="ECO:0007669"/>
    <property type="project" value="InterPro"/>
</dbReference>
<dbReference type="SUPFAM" id="SSF54117">
    <property type="entry name" value="Interleukin 8-like chemokines"/>
    <property type="match status" value="1"/>
</dbReference>
<dbReference type="Ensembl" id="ENSCPGT00000003328.1">
    <property type="protein sequence ID" value="ENSCPGP00000003023.1"/>
    <property type="gene ID" value="ENSCPGG00000002236.1"/>
</dbReference>
<keyword evidence="2" id="KW-0202">Cytokine</keyword>
<keyword evidence="6" id="KW-1185">Reference proteome</keyword>
<dbReference type="InterPro" id="IPR001089">
    <property type="entry name" value="Chemokine_CXC"/>
</dbReference>
<dbReference type="Pfam" id="PF00048">
    <property type="entry name" value="IL8"/>
    <property type="match status" value="1"/>
</dbReference>
<reference evidence="5" key="2">
    <citation type="submission" date="2025-09" db="UniProtKB">
        <authorList>
            <consortium name="Ensembl"/>
        </authorList>
    </citation>
    <scope>IDENTIFICATION</scope>
</reference>
<comment type="similarity">
    <text evidence="1">Belongs to the intercrine alpha (chemokine CxC) family.</text>
</comment>
<dbReference type="CDD" id="cd00273">
    <property type="entry name" value="Chemokine_CXC"/>
    <property type="match status" value="1"/>
</dbReference>
<dbReference type="InterPro" id="IPR033899">
    <property type="entry name" value="CXC_Chemokine_domain"/>
</dbReference>
<dbReference type="Gene3D" id="2.40.50.40">
    <property type="match status" value="1"/>
</dbReference>
<dbReference type="GO" id="GO:0006955">
    <property type="term" value="P:immune response"/>
    <property type="evidence" value="ECO:0007669"/>
    <property type="project" value="InterPro"/>
</dbReference>
<dbReference type="Proteomes" id="UP000694419">
    <property type="component" value="Unplaced"/>
</dbReference>
<evidence type="ECO:0000256" key="1">
    <source>
        <dbReference type="ARBA" id="ARBA00010665"/>
    </source>
</evidence>
<proteinExistence type="inferred from homology"/>
<accession>A0A8C3J6W4</accession>
<dbReference type="InterPro" id="IPR001811">
    <property type="entry name" value="Chemokine_IL8-like_dom"/>
</dbReference>
<name>A0A8C3J6W4_9CHAR</name>
<dbReference type="GO" id="GO:0005615">
    <property type="term" value="C:extracellular space"/>
    <property type="evidence" value="ECO:0007669"/>
    <property type="project" value="UniProtKB-KW"/>
</dbReference>
<dbReference type="InterPro" id="IPR036048">
    <property type="entry name" value="Interleukin_8-like_sf"/>
</dbReference>